<dbReference type="AlphaFoldDB" id="A0A4S8MW29"/>
<name>A0A4S8MW29_DENBC</name>
<evidence type="ECO:0000313" key="2">
    <source>
        <dbReference type="Proteomes" id="UP000297245"/>
    </source>
</evidence>
<dbReference type="PANTHER" id="PTHR39218">
    <property type="entry name" value="OXIDOREDUCTASE 14 KDA SUBUNIT, PUTATIVE (AFU_ORTHOLOGUE AFUA_1G12110)-RELATED"/>
    <property type="match status" value="1"/>
</dbReference>
<evidence type="ECO:0000313" key="1">
    <source>
        <dbReference type="EMBL" id="THV07322.1"/>
    </source>
</evidence>
<keyword evidence="2" id="KW-1185">Reference proteome</keyword>
<sequence length="96" mass="11026">MSMLANILGFSLWGLAVRFGQLGIQRRPLFENMTGHAIAMGVFGYGGYWAWRWDQKSVQLIEQKKVEISERRKERVARMEAVAEKLGLEQATSEEH</sequence>
<reference evidence="1 2" key="1">
    <citation type="journal article" date="2019" name="Nat. Ecol. Evol.">
        <title>Megaphylogeny resolves global patterns of mushroom evolution.</title>
        <authorList>
            <person name="Varga T."/>
            <person name="Krizsan K."/>
            <person name="Foldi C."/>
            <person name="Dima B."/>
            <person name="Sanchez-Garcia M."/>
            <person name="Sanchez-Ramirez S."/>
            <person name="Szollosi G.J."/>
            <person name="Szarkandi J.G."/>
            <person name="Papp V."/>
            <person name="Albert L."/>
            <person name="Andreopoulos W."/>
            <person name="Angelini C."/>
            <person name="Antonin V."/>
            <person name="Barry K.W."/>
            <person name="Bougher N.L."/>
            <person name="Buchanan P."/>
            <person name="Buyck B."/>
            <person name="Bense V."/>
            <person name="Catcheside P."/>
            <person name="Chovatia M."/>
            <person name="Cooper J."/>
            <person name="Damon W."/>
            <person name="Desjardin D."/>
            <person name="Finy P."/>
            <person name="Geml J."/>
            <person name="Haridas S."/>
            <person name="Hughes K."/>
            <person name="Justo A."/>
            <person name="Karasinski D."/>
            <person name="Kautmanova I."/>
            <person name="Kiss B."/>
            <person name="Kocsube S."/>
            <person name="Kotiranta H."/>
            <person name="LaButti K.M."/>
            <person name="Lechner B.E."/>
            <person name="Liimatainen K."/>
            <person name="Lipzen A."/>
            <person name="Lukacs Z."/>
            <person name="Mihaltcheva S."/>
            <person name="Morgado L.N."/>
            <person name="Niskanen T."/>
            <person name="Noordeloos M.E."/>
            <person name="Ohm R.A."/>
            <person name="Ortiz-Santana B."/>
            <person name="Ovrebo C."/>
            <person name="Racz N."/>
            <person name="Riley R."/>
            <person name="Savchenko A."/>
            <person name="Shiryaev A."/>
            <person name="Soop K."/>
            <person name="Spirin V."/>
            <person name="Szebenyi C."/>
            <person name="Tomsovsky M."/>
            <person name="Tulloss R.E."/>
            <person name="Uehling J."/>
            <person name="Grigoriev I.V."/>
            <person name="Vagvolgyi C."/>
            <person name="Papp T."/>
            <person name="Martin F.M."/>
            <person name="Miettinen O."/>
            <person name="Hibbett D.S."/>
            <person name="Nagy L.G."/>
        </authorList>
    </citation>
    <scope>NUCLEOTIDE SEQUENCE [LARGE SCALE GENOMIC DNA]</scope>
    <source>
        <strain evidence="1 2">CBS 962.96</strain>
    </source>
</reference>
<proteinExistence type="predicted"/>
<accession>A0A4S8MW29</accession>
<protein>
    <submittedName>
        <fullName evidence="1">Uncharacterized protein</fullName>
    </submittedName>
</protein>
<dbReference type="EMBL" id="ML179038">
    <property type="protein sequence ID" value="THV07322.1"/>
    <property type="molecule type" value="Genomic_DNA"/>
</dbReference>
<gene>
    <name evidence="1" type="ORF">K435DRAFT_772668</name>
</gene>
<organism evidence="1 2">
    <name type="scientific">Dendrothele bispora (strain CBS 962.96)</name>
    <dbReference type="NCBI Taxonomy" id="1314807"/>
    <lineage>
        <taxon>Eukaryota</taxon>
        <taxon>Fungi</taxon>
        <taxon>Dikarya</taxon>
        <taxon>Basidiomycota</taxon>
        <taxon>Agaricomycotina</taxon>
        <taxon>Agaricomycetes</taxon>
        <taxon>Agaricomycetidae</taxon>
        <taxon>Agaricales</taxon>
        <taxon>Agaricales incertae sedis</taxon>
        <taxon>Dendrothele</taxon>
    </lineage>
</organism>
<dbReference type="OrthoDB" id="2141050at2759"/>
<dbReference type="PANTHER" id="PTHR39218:SF1">
    <property type="entry name" value="OXIDOREDUCTASE 14 KDA SUBUNIT, PUTATIVE (AFU_ORTHOLOGUE AFUA_1G12110)-RELATED"/>
    <property type="match status" value="1"/>
</dbReference>
<dbReference type="Proteomes" id="UP000297245">
    <property type="component" value="Unassembled WGS sequence"/>
</dbReference>